<dbReference type="EMBL" id="JBEDUW010000005">
    <property type="protein sequence ID" value="KAK9927743.1"/>
    <property type="molecule type" value="Genomic_DNA"/>
</dbReference>
<dbReference type="Proteomes" id="UP001457282">
    <property type="component" value="Unassembled WGS sequence"/>
</dbReference>
<comment type="caution">
    <text evidence="2">The sequence shown here is derived from an EMBL/GenBank/DDBJ whole genome shotgun (WGS) entry which is preliminary data.</text>
</comment>
<dbReference type="Pfam" id="PF08387">
    <property type="entry name" value="FBD"/>
    <property type="match status" value="1"/>
</dbReference>
<reference evidence="2 3" key="1">
    <citation type="journal article" date="2023" name="G3 (Bethesda)">
        <title>A chromosome-length genome assembly and annotation of blackberry (Rubus argutus, cv. 'Hillquist').</title>
        <authorList>
            <person name="Bruna T."/>
            <person name="Aryal R."/>
            <person name="Dudchenko O."/>
            <person name="Sargent D.J."/>
            <person name="Mead D."/>
            <person name="Buti M."/>
            <person name="Cavallini A."/>
            <person name="Hytonen T."/>
            <person name="Andres J."/>
            <person name="Pham M."/>
            <person name="Weisz D."/>
            <person name="Mascagni F."/>
            <person name="Usai G."/>
            <person name="Natali L."/>
            <person name="Bassil N."/>
            <person name="Fernandez G.E."/>
            <person name="Lomsadze A."/>
            <person name="Armour M."/>
            <person name="Olukolu B."/>
            <person name="Poorten T."/>
            <person name="Britton C."/>
            <person name="Davik J."/>
            <person name="Ashrafi H."/>
            <person name="Aiden E.L."/>
            <person name="Borodovsky M."/>
            <person name="Worthington M."/>
        </authorList>
    </citation>
    <scope>NUCLEOTIDE SEQUENCE [LARGE SCALE GENOMIC DNA]</scope>
    <source>
        <strain evidence="2">PI 553951</strain>
    </source>
</reference>
<evidence type="ECO:0000259" key="1">
    <source>
        <dbReference type="Pfam" id="PF08387"/>
    </source>
</evidence>
<evidence type="ECO:0000313" key="3">
    <source>
        <dbReference type="Proteomes" id="UP001457282"/>
    </source>
</evidence>
<name>A0AAW1WSV3_RUBAR</name>
<gene>
    <name evidence="2" type="ORF">M0R45_024912</name>
</gene>
<evidence type="ECO:0000313" key="2">
    <source>
        <dbReference type="EMBL" id="KAK9927743.1"/>
    </source>
</evidence>
<dbReference type="InterPro" id="IPR006566">
    <property type="entry name" value="FBD"/>
</dbReference>
<protein>
    <recommendedName>
        <fullName evidence="1">FBD domain-containing protein</fullName>
    </recommendedName>
</protein>
<keyword evidence="3" id="KW-1185">Reference proteome</keyword>
<proteinExistence type="predicted"/>
<accession>A0AAW1WSV3</accession>
<dbReference type="AlphaFoldDB" id="A0AAW1WSV3"/>
<sequence length="209" mass="24222">MCLEKAHIFLKRKGDDYDFDNAFEVLSSLCRVKVLILSEETTKVLLREGSVHAPLDYITYLSMHIMSLTDDLVPAMVSLLRGMPNLSTLYINSYPSLQILKQKACGFNRKYWKSQKLDCIHQLQEVSIALSTGYINNALELARYILEHAPNLKKMVIFYLPRQSYVIGKINKIKRISSAVVVFKKRELNEDGSMGKSYYRVLHRLHWFL</sequence>
<feature type="domain" description="FBD" evidence="1">
    <location>
        <begin position="123"/>
        <end position="157"/>
    </location>
</feature>
<organism evidence="2 3">
    <name type="scientific">Rubus argutus</name>
    <name type="common">Southern blackberry</name>
    <dbReference type="NCBI Taxonomy" id="59490"/>
    <lineage>
        <taxon>Eukaryota</taxon>
        <taxon>Viridiplantae</taxon>
        <taxon>Streptophyta</taxon>
        <taxon>Embryophyta</taxon>
        <taxon>Tracheophyta</taxon>
        <taxon>Spermatophyta</taxon>
        <taxon>Magnoliopsida</taxon>
        <taxon>eudicotyledons</taxon>
        <taxon>Gunneridae</taxon>
        <taxon>Pentapetalae</taxon>
        <taxon>rosids</taxon>
        <taxon>fabids</taxon>
        <taxon>Rosales</taxon>
        <taxon>Rosaceae</taxon>
        <taxon>Rosoideae</taxon>
        <taxon>Rosoideae incertae sedis</taxon>
        <taxon>Rubus</taxon>
    </lineage>
</organism>